<dbReference type="GO" id="GO:0019867">
    <property type="term" value="C:outer membrane"/>
    <property type="evidence" value="ECO:0007669"/>
    <property type="project" value="InterPro"/>
</dbReference>
<dbReference type="EMBL" id="BKAD01000003">
    <property type="protein sequence ID" value="GEP29139.1"/>
    <property type="molecule type" value="Genomic_DNA"/>
</dbReference>
<dbReference type="PANTHER" id="PTHR30332">
    <property type="entry name" value="PROBABLE GENERAL SECRETION PATHWAY PROTEIN D"/>
    <property type="match status" value="1"/>
</dbReference>
<reference evidence="7 8" key="1">
    <citation type="submission" date="2019-07" db="EMBL/GenBank/DDBJ databases">
        <title>Whole genome shotgun sequence of Thiobacillus plumbophilus NBRC 107929.</title>
        <authorList>
            <person name="Hosoyama A."/>
            <person name="Uohara A."/>
            <person name="Ohji S."/>
            <person name="Ichikawa N."/>
        </authorList>
    </citation>
    <scope>NUCLEOTIDE SEQUENCE [LARGE SCALE GENOMIC DNA]</scope>
    <source>
        <strain evidence="7 8">NBRC 107929</strain>
    </source>
</reference>
<keyword evidence="3" id="KW-0472">Membrane</keyword>
<proteinExistence type="predicted"/>
<dbReference type="InterPro" id="IPR050810">
    <property type="entry name" value="Bact_Secretion_Sys_Channel"/>
</dbReference>
<evidence type="ECO:0000313" key="8">
    <source>
        <dbReference type="Proteomes" id="UP000321337"/>
    </source>
</evidence>
<dbReference type="Proteomes" id="UP000321337">
    <property type="component" value="Unassembled WGS sequence"/>
</dbReference>
<dbReference type="Gene3D" id="3.55.50.30">
    <property type="match status" value="1"/>
</dbReference>
<dbReference type="GO" id="GO:0009306">
    <property type="term" value="P:protein secretion"/>
    <property type="evidence" value="ECO:0007669"/>
    <property type="project" value="InterPro"/>
</dbReference>
<evidence type="ECO:0000256" key="1">
    <source>
        <dbReference type="ARBA" id="ARBA00004370"/>
    </source>
</evidence>
<feature type="domain" description="Type II/III secretion system secretin-like" evidence="5">
    <location>
        <begin position="369"/>
        <end position="549"/>
    </location>
</feature>
<evidence type="ECO:0000256" key="4">
    <source>
        <dbReference type="SAM" id="MobiDB-lite"/>
    </source>
</evidence>
<feature type="domain" description="Secretin N-terminal" evidence="6">
    <location>
        <begin position="133"/>
        <end position="205"/>
    </location>
</feature>
<dbReference type="GO" id="GO:0015627">
    <property type="term" value="C:type II protein secretion system complex"/>
    <property type="evidence" value="ECO:0007669"/>
    <property type="project" value="TreeGrafter"/>
</dbReference>
<keyword evidence="8" id="KW-1185">Reference proteome</keyword>
<evidence type="ECO:0000259" key="5">
    <source>
        <dbReference type="Pfam" id="PF00263"/>
    </source>
</evidence>
<organism evidence="7 8">
    <name type="scientific">Sulfuriferula plumbiphila</name>
    <dbReference type="NCBI Taxonomy" id="171865"/>
    <lineage>
        <taxon>Bacteria</taxon>
        <taxon>Pseudomonadati</taxon>
        <taxon>Pseudomonadota</taxon>
        <taxon>Betaproteobacteria</taxon>
        <taxon>Nitrosomonadales</taxon>
        <taxon>Sulfuricellaceae</taxon>
        <taxon>Sulfuriferula</taxon>
    </lineage>
</organism>
<dbReference type="Pfam" id="PF07655">
    <property type="entry name" value="Secretin_N_2"/>
    <property type="match status" value="1"/>
</dbReference>
<dbReference type="InterPro" id="IPR004846">
    <property type="entry name" value="T2SS/T3SS_dom"/>
</dbReference>
<protein>
    <submittedName>
        <fullName evidence="7">Type II and III secretion system protein</fullName>
    </submittedName>
</protein>
<feature type="compositionally biased region" description="Low complexity" evidence="4">
    <location>
        <begin position="165"/>
        <end position="179"/>
    </location>
</feature>
<name>A0A512L3U8_9PROT</name>
<dbReference type="InterPro" id="IPR001775">
    <property type="entry name" value="GspD/PilQ"/>
</dbReference>
<evidence type="ECO:0000259" key="6">
    <source>
        <dbReference type="Pfam" id="PF07655"/>
    </source>
</evidence>
<evidence type="ECO:0000256" key="2">
    <source>
        <dbReference type="ARBA" id="ARBA00022729"/>
    </source>
</evidence>
<dbReference type="PRINTS" id="PR00811">
    <property type="entry name" value="BCTERIALGSPD"/>
</dbReference>
<dbReference type="AlphaFoldDB" id="A0A512L3U8"/>
<feature type="region of interest" description="Disordered" evidence="4">
    <location>
        <begin position="165"/>
        <end position="185"/>
    </location>
</feature>
<dbReference type="PANTHER" id="PTHR30332:SF24">
    <property type="entry name" value="SECRETIN GSPD-RELATED"/>
    <property type="match status" value="1"/>
</dbReference>
<gene>
    <name evidence="7" type="ORF">TPL01_02770</name>
</gene>
<accession>A0A512L3U8</accession>
<dbReference type="GO" id="GO:0009297">
    <property type="term" value="P:pilus assembly"/>
    <property type="evidence" value="ECO:0007669"/>
    <property type="project" value="InterPro"/>
</dbReference>
<comment type="subcellular location">
    <subcellularLocation>
        <location evidence="1">Membrane</location>
    </subcellularLocation>
</comment>
<comment type="caution">
    <text evidence="7">The sequence shown here is derived from an EMBL/GenBank/DDBJ whole genome shotgun (WGS) entry which is preliminary data.</text>
</comment>
<dbReference type="Pfam" id="PF00263">
    <property type="entry name" value="Secretin"/>
    <property type="match status" value="1"/>
</dbReference>
<evidence type="ECO:0000313" key="7">
    <source>
        <dbReference type="EMBL" id="GEP29139.1"/>
    </source>
</evidence>
<sequence length="587" mass="63019">MLAVPLLAGCVPAAMIQPSQGHIQQSSQPATRLADIPPLVKTIPYLPSPRAETQVPTYTIVVDNVPVKDLLFSLARDTKKNIDIGTGITGNVTLNAVNEPLPAILERIARQASIRYRMEGDTLSIMPDTPYLKTYKVNYVNLSRNTSSSIGVAAQIASTGSGAVGAAASGSAQGGNSSSTTVDSQSNNNFWEVLTENVRAILTSTRASTQRAEDKSARLDAERNARADRLEQAQAVARAGAAAPTLYREAFGNTSSSLLQDSKNEVIVNPVAGTVSVLGNERQQQVVQQYLDGVSQSSQRQVLIEATIVEVSLKDQYRAGIDWSRLANGSKGIFFNTMPAATTNLANSLLPFFNIGYRDRNLTATLNLLESFGNLRVLSSPKLMALNNQTALLKVVDNLVYFTVQAQQGTLSSTGTPLQPTTFTTTAKTVPVGLVMSLTPQISESGMVTLDVRPTISRKIGDVSDPNPGLPVSTPNKIPVIQVREMESVLQVGSGQTVILGGLMQDDSDRARDGIPVLSRPQGFGAIFGQHEHNVQKTELVIFLRPTVITNPSLDSDELKFYKRYLPRANAAPEQWHNGADAAGDPQ</sequence>
<dbReference type="InterPro" id="IPR011514">
    <property type="entry name" value="Secretin_N_2"/>
</dbReference>
<keyword evidence="2" id="KW-0732">Signal</keyword>
<evidence type="ECO:0000256" key="3">
    <source>
        <dbReference type="ARBA" id="ARBA00023136"/>
    </source>
</evidence>